<dbReference type="SUPFAM" id="SSF48371">
    <property type="entry name" value="ARM repeat"/>
    <property type="match status" value="1"/>
</dbReference>
<dbReference type="Pfam" id="PF25598">
    <property type="entry name" value="ARM_PUB"/>
    <property type="match status" value="1"/>
</dbReference>
<dbReference type="Proteomes" id="UP000257109">
    <property type="component" value="Unassembled WGS sequence"/>
</dbReference>
<keyword evidence="10" id="KW-1185">Reference proteome</keyword>
<dbReference type="PROSITE" id="PS50176">
    <property type="entry name" value="ARM_REPEAT"/>
    <property type="match status" value="1"/>
</dbReference>
<dbReference type="SMART" id="SM00185">
    <property type="entry name" value="ARM"/>
    <property type="match status" value="2"/>
</dbReference>
<dbReference type="PANTHER" id="PTHR23315">
    <property type="entry name" value="U BOX DOMAIN-CONTAINING"/>
    <property type="match status" value="1"/>
</dbReference>
<feature type="non-terminal residue" evidence="9">
    <location>
        <position position="441"/>
    </location>
</feature>
<evidence type="ECO:0000256" key="6">
    <source>
        <dbReference type="ARBA" id="ARBA00022786"/>
    </source>
</evidence>
<sequence length="441" mass="49404">MATNNEAYALKEKLRELVNTILDSDDYTVNVADDAILALSALRDMKYNSSLSRKFHDIPVPPHFKCPLSGHLMIEPVILATEQTFDRAFIERWLNEVHRICPQTKQVLSHAILTPNCLVHGMITKWCKEHGVELPKPVWDIYDEQVTDAHRQRLRSLLYKLSLSLSEQKEAAKELRHLAKRMPAFRTLFRNTEVLHLLVSPLLGGTASVDPELHEDLITTLLNLSINEDNKKVFGENEEVLSLLIDSLKSGNLNSRGNAAATIFSLSAIDSNKEVIGKSGAIKYLVDLLEEGHPSVTKDAASALFKLCCVHENKGRTVREGAVQVILNKIIGHFLVDELLALLALLSTHSKAIEALVSHGAVPFLFDILRENASERVDENCVAILCTICFNDRDKRNEIREDEMTNHTLYNLTRTGSSRAKRKANAILERISIPQSSTPNN</sequence>
<evidence type="ECO:0000313" key="10">
    <source>
        <dbReference type="Proteomes" id="UP000257109"/>
    </source>
</evidence>
<dbReference type="AlphaFoldDB" id="A0A371G7L2"/>
<dbReference type="UniPathway" id="UPA00143"/>
<organism evidence="9 10">
    <name type="scientific">Mucuna pruriens</name>
    <name type="common">Velvet bean</name>
    <name type="synonym">Dolichos pruriens</name>
    <dbReference type="NCBI Taxonomy" id="157652"/>
    <lineage>
        <taxon>Eukaryota</taxon>
        <taxon>Viridiplantae</taxon>
        <taxon>Streptophyta</taxon>
        <taxon>Embryophyta</taxon>
        <taxon>Tracheophyta</taxon>
        <taxon>Spermatophyta</taxon>
        <taxon>Magnoliopsida</taxon>
        <taxon>eudicotyledons</taxon>
        <taxon>Gunneridae</taxon>
        <taxon>Pentapetalae</taxon>
        <taxon>rosids</taxon>
        <taxon>fabids</taxon>
        <taxon>Fabales</taxon>
        <taxon>Fabaceae</taxon>
        <taxon>Papilionoideae</taxon>
        <taxon>50 kb inversion clade</taxon>
        <taxon>NPAAA clade</taxon>
        <taxon>indigoferoid/millettioid clade</taxon>
        <taxon>Phaseoleae</taxon>
        <taxon>Mucuna</taxon>
    </lineage>
</organism>
<dbReference type="InterPro" id="IPR016024">
    <property type="entry name" value="ARM-type_fold"/>
</dbReference>
<comment type="pathway">
    <text evidence="2">Protein modification; protein ubiquitination.</text>
</comment>
<dbReference type="InterPro" id="IPR058678">
    <property type="entry name" value="ARM_PUB"/>
</dbReference>
<dbReference type="Pfam" id="PF04564">
    <property type="entry name" value="U-box"/>
    <property type="match status" value="1"/>
</dbReference>
<evidence type="ECO:0000256" key="3">
    <source>
        <dbReference type="ARBA" id="ARBA00012483"/>
    </source>
</evidence>
<gene>
    <name evidence="9" type="primary">PUB9</name>
    <name evidence="9" type="ORF">CR513_32119</name>
</gene>
<comment type="catalytic activity">
    <reaction evidence="1">
        <text>S-ubiquitinyl-[E2 ubiquitin-conjugating enzyme]-L-cysteine + [acceptor protein]-L-lysine = [E2 ubiquitin-conjugating enzyme]-L-cysteine + N(6)-ubiquitinyl-[acceptor protein]-L-lysine.</text>
        <dbReference type="EC" id="2.3.2.27"/>
    </reaction>
</comment>
<proteinExistence type="predicted"/>
<dbReference type="InterPro" id="IPR000225">
    <property type="entry name" value="Armadillo"/>
</dbReference>
<dbReference type="InterPro" id="IPR003613">
    <property type="entry name" value="Ubox_domain"/>
</dbReference>
<evidence type="ECO:0000313" key="9">
    <source>
        <dbReference type="EMBL" id="RDX86538.1"/>
    </source>
</evidence>
<evidence type="ECO:0000256" key="5">
    <source>
        <dbReference type="ARBA" id="ARBA00022737"/>
    </source>
</evidence>
<keyword evidence="5" id="KW-0677">Repeat</keyword>
<dbReference type="EMBL" id="QJKJ01006493">
    <property type="protein sequence ID" value="RDX86538.1"/>
    <property type="molecule type" value="Genomic_DNA"/>
</dbReference>
<dbReference type="SUPFAM" id="SSF57850">
    <property type="entry name" value="RING/U-box"/>
    <property type="match status" value="1"/>
</dbReference>
<dbReference type="SMART" id="SM00504">
    <property type="entry name" value="Ubox"/>
    <property type="match status" value="1"/>
</dbReference>
<evidence type="ECO:0000256" key="2">
    <source>
        <dbReference type="ARBA" id="ARBA00004906"/>
    </source>
</evidence>
<evidence type="ECO:0000256" key="4">
    <source>
        <dbReference type="ARBA" id="ARBA00022679"/>
    </source>
</evidence>
<accession>A0A371G7L2</accession>
<keyword evidence="6" id="KW-0833">Ubl conjugation pathway</keyword>
<evidence type="ECO:0000259" key="8">
    <source>
        <dbReference type="PROSITE" id="PS51698"/>
    </source>
</evidence>
<feature type="domain" description="U-box" evidence="8">
    <location>
        <begin position="59"/>
        <end position="133"/>
    </location>
</feature>
<reference evidence="9" key="1">
    <citation type="submission" date="2018-05" db="EMBL/GenBank/DDBJ databases">
        <title>Draft genome of Mucuna pruriens seed.</title>
        <authorList>
            <person name="Nnadi N.E."/>
            <person name="Vos R."/>
            <person name="Hasami M.H."/>
            <person name="Devisetty U.K."/>
            <person name="Aguiy J.C."/>
        </authorList>
    </citation>
    <scope>NUCLEOTIDE SEQUENCE [LARGE SCALE GENOMIC DNA]</scope>
    <source>
        <strain evidence="9">JCA_2017</strain>
    </source>
</reference>
<dbReference type="EC" id="2.3.2.27" evidence="3"/>
<evidence type="ECO:0000256" key="1">
    <source>
        <dbReference type="ARBA" id="ARBA00000900"/>
    </source>
</evidence>
<feature type="repeat" description="ARM" evidence="7">
    <location>
        <begin position="280"/>
        <end position="322"/>
    </location>
</feature>
<dbReference type="GO" id="GO:0061630">
    <property type="term" value="F:ubiquitin protein ligase activity"/>
    <property type="evidence" value="ECO:0007669"/>
    <property type="project" value="UniProtKB-EC"/>
</dbReference>
<dbReference type="InterPro" id="IPR045210">
    <property type="entry name" value="RING-Ubox_PUB"/>
</dbReference>
<protein>
    <recommendedName>
        <fullName evidence="3">RING-type E3 ubiquitin transferase</fullName>
        <ecNumber evidence="3">2.3.2.27</ecNumber>
    </recommendedName>
</protein>
<dbReference type="Gene3D" id="1.25.10.10">
    <property type="entry name" value="Leucine-rich Repeat Variant"/>
    <property type="match status" value="2"/>
</dbReference>
<dbReference type="InterPro" id="IPR013083">
    <property type="entry name" value="Znf_RING/FYVE/PHD"/>
</dbReference>
<dbReference type="Gene3D" id="3.30.40.10">
    <property type="entry name" value="Zinc/RING finger domain, C3HC4 (zinc finger)"/>
    <property type="match status" value="1"/>
</dbReference>
<dbReference type="GO" id="GO:0016567">
    <property type="term" value="P:protein ubiquitination"/>
    <property type="evidence" value="ECO:0007669"/>
    <property type="project" value="UniProtKB-UniPathway"/>
</dbReference>
<dbReference type="CDD" id="cd16664">
    <property type="entry name" value="RING-Ubox_PUB"/>
    <property type="match status" value="1"/>
</dbReference>
<comment type="caution">
    <text evidence="9">The sequence shown here is derived from an EMBL/GenBank/DDBJ whole genome shotgun (WGS) entry which is preliminary data.</text>
</comment>
<dbReference type="PROSITE" id="PS51698">
    <property type="entry name" value="U_BOX"/>
    <property type="match status" value="1"/>
</dbReference>
<dbReference type="PANTHER" id="PTHR23315:SF335">
    <property type="entry name" value="RING-TYPE E3 UBIQUITIN TRANSFERASE"/>
    <property type="match status" value="1"/>
</dbReference>
<dbReference type="InterPro" id="IPR011989">
    <property type="entry name" value="ARM-like"/>
</dbReference>
<evidence type="ECO:0000256" key="7">
    <source>
        <dbReference type="PROSITE-ProRule" id="PRU00259"/>
    </source>
</evidence>
<dbReference type="OrthoDB" id="7537227at2759"/>
<keyword evidence="4" id="KW-0808">Transferase</keyword>
<name>A0A371G7L2_MUCPR</name>